<feature type="transmembrane region" description="Helical" evidence="1">
    <location>
        <begin position="183"/>
        <end position="205"/>
    </location>
</feature>
<evidence type="ECO:0000313" key="2">
    <source>
        <dbReference type="EMBL" id="KIL67374.1"/>
    </source>
</evidence>
<dbReference type="HOGENOM" id="CLU_044614_0_2_1"/>
<organism evidence="2 3">
    <name type="scientific">Amanita muscaria (strain Koide BX008)</name>
    <dbReference type="NCBI Taxonomy" id="946122"/>
    <lineage>
        <taxon>Eukaryota</taxon>
        <taxon>Fungi</taxon>
        <taxon>Dikarya</taxon>
        <taxon>Basidiomycota</taxon>
        <taxon>Agaricomycotina</taxon>
        <taxon>Agaricomycetes</taxon>
        <taxon>Agaricomycetidae</taxon>
        <taxon>Agaricales</taxon>
        <taxon>Pluteineae</taxon>
        <taxon>Amanitaceae</taxon>
        <taxon>Amanita</taxon>
    </lineage>
</organism>
<keyword evidence="1" id="KW-0472">Membrane</keyword>
<keyword evidence="1" id="KW-0812">Transmembrane</keyword>
<feature type="transmembrane region" description="Helical" evidence="1">
    <location>
        <begin position="255"/>
        <end position="274"/>
    </location>
</feature>
<proteinExistence type="predicted"/>
<dbReference type="OrthoDB" id="2641762at2759"/>
<evidence type="ECO:0000256" key="1">
    <source>
        <dbReference type="SAM" id="Phobius"/>
    </source>
</evidence>
<protein>
    <recommendedName>
        <fullName evidence="4">Pheromone receptor</fullName>
    </recommendedName>
</protein>
<name>A0A0C2TK35_AMAMK</name>
<feature type="transmembrane region" description="Helical" evidence="1">
    <location>
        <begin position="57"/>
        <end position="79"/>
    </location>
</feature>
<dbReference type="EMBL" id="KN818232">
    <property type="protein sequence ID" value="KIL67374.1"/>
    <property type="molecule type" value="Genomic_DNA"/>
</dbReference>
<keyword evidence="3" id="KW-1185">Reference proteome</keyword>
<feature type="transmembrane region" description="Helical" evidence="1">
    <location>
        <begin position="225"/>
        <end position="249"/>
    </location>
</feature>
<evidence type="ECO:0000313" key="3">
    <source>
        <dbReference type="Proteomes" id="UP000054549"/>
    </source>
</evidence>
<feature type="transmembrane region" description="Helical" evidence="1">
    <location>
        <begin position="107"/>
        <end position="126"/>
    </location>
</feature>
<feature type="transmembrane region" description="Helical" evidence="1">
    <location>
        <begin position="20"/>
        <end position="45"/>
    </location>
</feature>
<reference evidence="2 3" key="1">
    <citation type="submission" date="2014-04" db="EMBL/GenBank/DDBJ databases">
        <title>Evolutionary Origins and Diversification of the Mycorrhizal Mutualists.</title>
        <authorList>
            <consortium name="DOE Joint Genome Institute"/>
            <consortium name="Mycorrhizal Genomics Consortium"/>
            <person name="Kohler A."/>
            <person name="Kuo A."/>
            <person name="Nagy L.G."/>
            <person name="Floudas D."/>
            <person name="Copeland A."/>
            <person name="Barry K.W."/>
            <person name="Cichocki N."/>
            <person name="Veneault-Fourrey C."/>
            <person name="LaButti K."/>
            <person name="Lindquist E.A."/>
            <person name="Lipzen A."/>
            <person name="Lundell T."/>
            <person name="Morin E."/>
            <person name="Murat C."/>
            <person name="Riley R."/>
            <person name="Ohm R."/>
            <person name="Sun H."/>
            <person name="Tunlid A."/>
            <person name="Henrissat B."/>
            <person name="Grigoriev I.V."/>
            <person name="Hibbett D.S."/>
            <person name="Martin F."/>
        </authorList>
    </citation>
    <scope>NUCLEOTIDE SEQUENCE [LARGE SCALE GENOMIC DNA]</scope>
    <source>
        <strain evidence="2 3">Koide BX008</strain>
    </source>
</reference>
<dbReference type="Proteomes" id="UP000054549">
    <property type="component" value="Unassembled WGS sequence"/>
</dbReference>
<gene>
    <name evidence="2" type="ORF">M378DRAFT_123056</name>
</gene>
<accession>A0A0C2TK35</accession>
<evidence type="ECO:0008006" key="4">
    <source>
        <dbReference type="Google" id="ProtNLM"/>
    </source>
</evidence>
<dbReference type="AlphaFoldDB" id="A0A0C2TK35"/>
<dbReference type="InParanoid" id="A0A0C2TK35"/>
<keyword evidence="1" id="KW-1133">Transmembrane helix</keyword>
<sequence>MPYYGPIEDSGTIFLERTFLGQGFVAGVGCGVQLVLYVMCVKYLWRERMRRRVMLFLLAYVTLLLSLSSLWAAIATWTIEDIYINNRNYPGGPWVYFLATQNLPENVIFIVVLFVLTFLSDLLVLWRCWVIWTTTSGLIAYVIVAFPFLILLASFALGTIWCLQSSQPGLSLYNKIPIAFGTSYYVTSLSVNVVVTVLIVLRLALHRRSMRESLPPEHAKHYLSVAAIVVESAALYSVFALAFIISYALNNPINQFFLTMSSSCQQIAGYLIILRVAQGRAWSTNTLTVTTGVNFQLSAVKFSEPMTGTQIESDRNPQT</sequence>
<feature type="transmembrane region" description="Helical" evidence="1">
    <location>
        <begin position="138"/>
        <end position="163"/>
    </location>
</feature>